<comment type="caution">
    <text evidence="8">The sequence shown here is derived from an EMBL/GenBank/DDBJ whole genome shotgun (WGS) entry which is preliminary data.</text>
</comment>
<comment type="similarity">
    <text evidence="6">Belongs to the AP2/ERF transcription factor family. ERF subfamily.</text>
</comment>
<evidence type="ECO:0000256" key="6">
    <source>
        <dbReference type="ARBA" id="ARBA00024343"/>
    </source>
</evidence>
<dbReference type="CDD" id="cd00018">
    <property type="entry name" value="AP2"/>
    <property type="match status" value="1"/>
</dbReference>
<dbReference type="Gene3D" id="3.30.730.10">
    <property type="entry name" value="AP2/ERF domain"/>
    <property type="match status" value="1"/>
</dbReference>
<accession>A0AAN9RZ22</accession>
<dbReference type="PROSITE" id="PS51032">
    <property type="entry name" value="AP2_ERF"/>
    <property type="match status" value="1"/>
</dbReference>
<sequence>MHFTLKFHVPKDHNQMNFNTPFKSDDDVALLQSIQRYLLDDNQDFNTLTEILATPNGVGESTSPVNSPLAFSGQTSTAATAARGVQAYIQNYKGVRRRPWGKFAAEIRDPNRNGTRVWLGTYNSAEDAALAYDRAAFQMRGSKAKLNFPHLIGCNDAEPSRMR</sequence>
<name>A0AAN9RZ22_PSOTE</name>
<keyword evidence="4" id="KW-0804">Transcription</keyword>
<dbReference type="GO" id="GO:0003700">
    <property type="term" value="F:DNA-binding transcription factor activity"/>
    <property type="evidence" value="ECO:0007669"/>
    <property type="project" value="InterPro"/>
</dbReference>
<dbReference type="PRINTS" id="PR00367">
    <property type="entry name" value="ETHRSPELEMNT"/>
</dbReference>
<dbReference type="SUPFAM" id="SSF54171">
    <property type="entry name" value="DNA-binding domain"/>
    <property type="match status" value="1"/>
</dbReference>
<dbReference type="EMBL" id="JAYMYS010000007">
    <property type="protein sequence ID" value="KAK7386134.1"/>
    <property type="molecule type" value="Genomic_DNA"/>
</dbReference>
<dbReference type="InterPro" id="IPR016177">
    <property type="entry name" value="DNA-bd_dom_sf"/>
</dbReference>
<dbReference type="GO" id="GO:0009873">
    <property type="term" value="P:ethylene-activated signaling pathway"/>
    <property type="evidence" value="ECO:0007669"/>
    <property type="project" value="InterPro"/>
</dbReference>
<evidence type="ECO:0000259" key="7">
    <source>
        <dbReference type="PROSITE" id="PS51032"/>
    </source>
</evidence>
<dbReference type="PANTHER" id="PTHR31190:SF287">
    <property type="entry name" value="DEVELOPMENT RELATED ERF PROTEIN"/>
    <property type="match status" value="1"/>
</dbReference>
<dbReference type="InterPro" id="IPR036955">
    <property type="entry name" value="AP2/ERF_dom_sf"/>
</dbReference>
<organism evidence="8 9">
    <name type="scientific">Psophocarpus tetragonolobus</name>
    <name type="common">Winged bean</name>
    <name type="synonym">Dolichos tetragonolobus</name>
    <dbReference type="NCBI Taxonomy" id="3891"/>
    <lineage>
        <taxon>Eukaryota</taxon>
        <taxon>Viridiplantae</taxon>
        <taxon>Streptophyta</taxon>
        <taxon>Embryophyta</taxon>
        <taxon>Tracheophyta</taxon>
        <taxon>Spermatophyta</taxon>
        <taxon>Magnoliopsida</taxon>
        <taxon>eudicotyledons</taxon>
        <taxon>Gunneridae</taxon>
        <taxon>Pentapetalae</taxon>
        <taxon>rosids</taxon>
        <taxon>fabids</taxon>
        <taxon>Fabales</taxon>
        <taxon>Fabaceae</taxon>
        <taxon>Papilionoideae</taxon>
        <taxon>50 kb inversion clade</taxon>
        <taxon>NPAAA clade</taxon>
        <taxon>indigoferoid/millettioid clade</taxon>
        <taxon>Phaseoleae</taxon>
        <taxon>Psophocarpus</taxon>
    </lineage>
</organism>
<protein>
    <recommendedName>
        <fullName evidence="7">AP2/ERF domain-containing protein</fullName>
    </recommendedName>
</protein>
<feature type="domain" description="AP2/ERF" evidence="7">
    <location>
        <begin position="91"/>
        <end position="149"/>
    </location>
</feature>
<dbReference type="PANTHER" id="PTHR31190">
    <property type="entry name" value="DNA-BINDING DOMAIN"/>
    <property type="match status" value="1"/>
</dbReference>
<evidence type="ECO:0000256" key="1">
    <source>
        <dbReference type="ARBA" id="ARBA00004123"/>
    </source>
</evidence>
<comment type="subcellular location">
    <subcellularLocation>
        <location evidence="1">Nucleus</location>
    </subcellularLocation>
</comment>
<dbReference type="FunFam" id="3.30.730.10:FF:000001">
    <property type="entry name" value="Ethylene-responsive transcription factor 2"/>
    <property type="match status" value="1"/>
</dbReference>
<evidence type="ECO:0000313" key="9">
    <source>
        <dbReference type="Proteomes" id="UP001386955"/>
    </source>
</evidence>
<dbReference type="SMART" id="SM00380">
    <property type="entry name" value="AP2"/>
    <property type="match status" value="1"/>
</dbReference>
<evidence type="ECO:0000256" key="2">
    <source>
        <dbReference type="ARBA" id="ARBA00023015"/>
    </source>
</evidence>
<evidence type="ECO:0000256" key="5">
    <source>
        <dbReference type="ARBA" id="ARBA00023242"/>
    </source>
</evidence>
<keyword evidence="3" id="KW-0238">DNA-binding</keyword>
<dbReference type="Pfam" id="PF00847">
    <property type="entry name" value="AP2"/>
    <property type="match status" value="1"/>
</dbReference>
<dbReference type="GO" id="GO:0005634">
    <property type="term" value="C:nucleus"/>
    <property type="evidence" value="ECO:0007669"/>
    <property type="project" value="UniProtKB-SubCell"/>
</dbReference>
<dbReference type="Proteomes" id="UP001386955">
    <property type="component" value="Unassembled WGS sequence"/>
</dbReference>
<dbReference type="GO" id="GO:0003677">
    <property type="term" value="F:DNA binding"/>
    <property type="evidence" value="ECO:0007669"/>
    <property type="project" value="UniProtKB-KW"/>
</dbReference>
<reference evidence="8 9" key="1">
    <citation type="submission" date="2024-01" db="EMBL/GenBank/DDBJ databases">
        <title>The genomes of 5 underutilized Papilionoideae crops provide insights into root nodulation and disease resistanc.</title>
        <authorList>
            <person name="Jiang F."/>
        </authorList>
    </citation>
    <scope>NUCLEOTIDE SEQUENCE [LARGE SCALE GENOMIC DNA]</scope>
    <source>
        <strain evidence="8">DUOXIRENSHENG_FW03</strain>
        <tissue evidence="8">Leaves</tissue>
    </source>
</reference>
<evidence type="ECO:0000256" key="3">
    <source>
        <dbReference type="ARBA" id="ARBA00023125"/>
    </source>
</evidence>
<dbReference type="InterPro" id="IPR001471">
    <property type="entry name" value="AP2/ERF_dom"/>
</dbReference>
<dbReference type="AlphaFoldDB" id="A0AAN9RZ22"/>
<keyword evidence="2" id="KW-0805">Transcription regulation</keyword>
<keyword evidence="9" id="KW-1185">Reference proteome</keyword>
<evidence type="ECO:0000313" key="8">
    <source>
        <dbReference type="EMBL" id="KAK7386134.1"/>
    </source>
</evidence>
<keyword evidence="5" id="KW-0539">Nucleus</keyword>
<proteinExistence type="inferred from homology"/>
<dbReference type="InterPro" id="IPR044808">
    <property type="entry name" value="ERF_plant"/>
</dbReference>
<evidence type="ECO:0000256" key="4">
    <source>
        <dbReference type="ARBA" id="ARBA00023163"/>
    </source>
</evidence>
<gene>
    <name evidence="8" type="ORF">VNO78_26126</name>
</gene>